<evidence type="ECO:0000313" key="2">
    <source>
        <dbReference type="EMBL" id="MBD9355282.1"/>
    </source>
</evidence>
<comment type="caution">
    <text evidence="2">The sequence shown here is derived from an EMBL/GenBank/DDBJ whole genome shotgun (WGS) entry which is preliminary data.</text>
</comment>
<evidence type="ECO:0008006" key="4">
    <source>
        <dbReference type="Google" id="ProtNLM"/>
    </source>
</evidence>
<keyword evidence="3" id="KW-1185">Reference proteome</keyword>
<evidence type="ECO:0000313" key="3">
    <source>
        <dbReference type="Proteomes" id="UP000652176"/>
    </source>
</evidence>
<dbReference type="RefSeq" id="WP_192373673.1">
    <property type="nucleotide sequence ID" value="NZ_CAJHIV010000001.1"/>
</dbReference>
<protein>
    <recommendedName>
        <fullName evidence="4">Secreted protein</fullName>
    </recommendedName>
</protein>
<name>A0ABR9D012_9GAMM</name>
<reference evidence="2 3" key="1">
    <citation type="submission" date="2020-09" db="EMBL/GenBank/DDBJ databases">
        <title>Methylomonas albis sp. nov. and Methylomonas fluvii sp. nov.: Two cold-adapted methanotrophs from the River Elbe and an amended description of Methylovulum psychrotolerans strain Eb1.</title>
        <authorList>
            <person name="Bussmann I.K."/>
            <person name="Klings K.-W."/>
            <person name="Warnstedt J."/>
            <person name="Hoppert M."/>
            <person name="Saborowski A."/>
            <person name="Horn F."/>
            <person name="Liebner S."/>
        </authorList>
    </citation>
    <scope>NUCLEOTIDE SEQUENCE [LARGE SCALE GENOMIC DNA]</scope>
    <source>
        <strain evidence="2 3">EbA</strain>
    </source>
</reference>
<feature type="chain" id="PRO_5045165167" description="Secreted protein" evidence="1">
    <location>
        <begin position="23"/>
        <end position="72"/>
    </location>
</feature>
<proteinExistence type="predicted"/>
<accession>A0ABR9D012</accession>
<gene>
    <name evidence="2" type="ORF">IE877_05220</name>
</gene>
<dbReference type="Proteomes" id="UP000652176">
    <property type="component" value="Unassembled WGS sequence"/>
</dbReference>
<organism evidence="2 3">
    <name type="scientific">Methylomonas albis</name>
    <dbReference type="NCBI Taxonomy" id="1854563"/>
    <lineage>
        <taxon>Bacteria</taxon>
        <taxon>Pseudomonadati</taxon>
        <taxon>Pseudomonadota</taxon>
        <taxon>Gammaproteobacteria</taxon>
        <taxon>Methylococcales</taxon>
        <taxon>Methylococcaceae</taxon>
        <taxon>Methylomonas</taxon>
    </lineage>
</organism>
<feature type="signal peptide" evidence="1">
    <location>
        <begin position="1"/>
        <end position="22"/>
    </location>
</feature>
<dbReference type="EMBL" id="JACXSS010000001">
    <property type="protein sequence ID" value="MBD9355282.1"/>
    <property type="molecule type" value="Genomic_DNA"/>
</dbReference>
<sequence>MKRRKKSGVDITRLAASTSAFLASAIPATCHSACLHYEFPGFVTLALPFTKPHSLLICDSMPQVVGLADIDW</sequence>
<evidence type="ECO:0000256" key="1">
    <source>
        <dbReference type="SAM" id="SignalP"/>
    </source>
</evidence>
<keyword evidence="1" id="KW-0732">Signal</keyword>